<dbReference type="RefSeq" id="WP_129342608.1">
    <property type="nucleotide sequence ID" value="NZ_JACIDD010000003.1"/>
</dbReference>
<keyword evidence="1" id="KW-0238">DNA-binding</keyword>
<dbReference type="AlphaFoldDB" id="A0A4Q2IPV2"/>
<dbReference type="InterPro" id="IPR027417">
    <property type="entry name" value="P-loop_NTPase"/>
</dbReference>
<dbReference type="PROSITE" id="PS51755">
    <property type="entry name" value="OMPR_PHOB"/>
    <property type="match status" value="1"/>
</dbReference>
<comment type="caution">
    <text evidence="2">The sequence shown here is derived from an EMBL/GenBank/DDBJ whole genome shotgun (WGS) entry which is preliminary data.</text>
</comment>
<dbReference type="SUPFAM" id="SSF52540">
    <property type="entry name" value="P-loop containing nucleoside triphosphate hydrolases"/>
    <property type="match status" value="1"/>
</dbReference>
<evidence type="ECO:0000313" key="2">
    <source>
        <dbReference type="EMBL" id="RXZ30264.1"/>
    </source>
</evidence>
<reference evidence="2 3" key="1">
    <citation type="submission" date="2019-01" db="EMBL/GenBank/DDBJ databases">
        <title>Sphingomonas mucosissima sp. nov. and Sphingomonas desiccabilis sp. nov., from biological soil crusts in the Colorado Plateau, USA.</title>
        <authorList>
            <person name="Zhu D."/>
        </authorList>
    </citation>
    <scope>NUCLEOTIDE SEQUENCE [LARGE SCALE GENOMIC DNA]</scope>
    <source>
        <strain evidence="2 3">CP1D</strain>
    </source>
</reference>
<dbReference type="CDD" id="cd00383">
    <property type="entry name" value="trans_reg_C"/>
    <property type="match status" value="1"/>
</dbReference>
<evidence type="ECO:0000256" key="1">
    <source>
        <dbReference type="ARBA" id="ARBA00023125"/>
    </source>
</evidence>
<dbReference type="SMART" id="SM00862">
    <property type="entry name" value="Trans_reg_C"/>
    <property type="match status" value="1"/>
</dbReference>
<dbReference type="InterPro" id="IPR011990">
    <property type="entry name" value="TPR-like_helical_dom_sf"/>
</dbReference>
<evidence type="ECO:0000313" key="3">
    <source>
        <dbReference type="Proteomes" id="UP000292347"/>
    </source>
</evidence>
<dbReference type="EMBL" id="SDPT01000003">
    <property type="protein sequence ID" value="RXZ30264.1"/>
    <property type="molecule type" value="Genomic_DNA"/>
</dbReference>
<dbReference type="SUPFAM" id="SSF46894">
    <property type="entry name" value="C-terminal effector domain of the bipartite response regulators"/>
    <property type="match status" value="1"/>
</dbReference>
<gene>
    <name evidence="2" type="ORF">EO081_13730</name>
</gene>
<dbReference type="GO" id="GO:0006355">
    <property type="term" value="P:regulation of DNA-templated transcription"/>
    <property type="evidence" value="ECO:0007669"/>
    <property type="project" value="InterPro"/>
</dbReference>
<dbReference type="OrthoDB" id="4473689at2"/>
<dbReference type="InterPro" id="IPR036388">
    <property type="entry name" value="WH-like_DNA-bd_sf"/>
</dbReference>
<protein>
    <submittedName>
        <fullName evidence="2">Uncharacterized protein</fullName>
    </submittedName>
</protein>
<dbReference type="PANTHER" id="PTHR47691:SF3">
    <property type="entry name" value="HTH-TYPE TRANSCRIPTIONAL REGULATOR RV0890C-RELATED"/>
    <property type="match status" value="1"/>
</dbReference>
<dbReference type="Proteomes" id="UP000292347">
    <property type="component" value="Unassembled WGS sequence"/>
</dbReference>
<dbReference type="Pfam" id="PF00486">
    <property type="entry name" value="Trans_reg_C"/>
    <property type="match status" value="1"/>
</dbReference>
<dbReference type="Gene3D" id="3.40.50.300">
    <property type="entry name" value="P-loop containing nucleotide triphosphate hydrolases"/>
    <property type="match status" value="1"/>
</dbReference>
<accession>A0A4Q2IPV2</accession>
<dbReference type="SUPFAM" id="SSF48452">
    <property type="entry name" value="TPR-like"/>
    <property type="match status" value="1"/>
</dbReference>
<dbReference type="InterPro" id="IPR001867">
    <property type="entry name" value="OmpR/PhoB-type_DNA-bd"/>
</dbReference>
<proteinExistence type="predicted"/>
<sequence>MVEFAGVSGRLASPLLSFGAFSFAPATQQLWRGGTQVSLGSRMADLLLALLARPGELHLKEELIACAWPGRTVEEVNLRTQIAALRRVLGCERDGTRFIATVPGRGYRFVAPVTATAASGLPAQATPLANLEQPRTPLIGRDQPLAAVVQALRTRRQVTIAGAGGTGKTAVALAAARAVAAEYAAVLFLDGTSGSLTAQLLSGLGITDGTDPDQQLPTVLRSSAHLLVVDGCEACIDEATELVATVLRLAARSALLLTSREPLRTDAETVLRLGPLDGPNAVELFVARAPLDFPTGSPDALAAIGRICRQLEGNPLAIELAAAQVDRRGLEGLADAVDCSAVLRLRGSRTATPRHRSLEASVAYDVDRLSPLERNRLLALSAFTRAFTLKAAEAIVADDSPDLHDGVAELASRSLLTVRPLANGTSFAMPRMVRLYAYEQLCGSSMHAQVMERLAEQLRRDLEQRTGWSGIDGEELACALDWCFAAPEREELALALTLAAVPFWFHTGAFGHALHRLNHAIDLVANGPRRAVEVELRTALTTLLATRIMPPDVQLGAASVLIAHAEAVGNRDAAIHGRWALWSGSIWRGDFTAARQHARDIEAIARGGASREVQVAADRLIGTVLHFTGEQDAALAHLDRVLAFYPFPEWQTQNIPFQYDQRIVSLCYRARILHLQGDTDQALRTAETALAEGEGMGHLLSITYALAVGICPILLDAGRVEEACAPVAKLRATVNALRIPAWQGVAQMFEDWLVVAHERTPRLAAVNHALASVRRSSFGPVRTMALCSLTDALARAGATPEALALASALIQETGVTGERWALPTAKRLRAELLLRTRGEAAIAEALAEASGALRLARDQGAGACAGAAQRLIDAIAARSVDTVSHAA</sequence>
<dbReference type="Gene3D" id="1.25.40.10">
    <property type="entry name" value="Tetratricopeptide repeat domain"/>
    <property type="match status" value="1"/>
</dbReference>
<dbReference type="InterPro" id="IPR016032">
    <property type="entry name" value="Sig_transdc_resp-reg_C-effctor"/>
</dbReference>
<keyword evidence="3" id="KW-1185">Reference proteome</keyword>
<dbReference type="GO" id="GO:0000160">
    <property type="term" value="P:phosphorelay signal transduction system"/>
    <property type="evidence" value="ECO:0007669"/>
    <property type="project" value="InterPro"/>
</dbReference>
<dbReference type="GO" id="GO:0003677">
    <property type="term" value="F:DNA binding"/>
    <property type="evidence" value="ECO:0007669"/>
    <property type="project" value="UniProtKB-UniRule"/>
</dbReference>
<organism evidence="2 3">
    <name type="scientific">Sphingomonas desiccabilis</name>
    <dbReference type="NCBI Taxonomy" id="429134"/>
    <lineage>
        <taxon>Bacteria</taxon>
        <taxon>Pseudomonadati</taxon>
        <taxon>Pseudomonadota</taxon>
        <taxon>Alphaproteobacteria</taxon>
        <taxon>Sphingomonadales</taxon>
        <taxon>Sphingomonadaceae</taxon>
        <taxon>Sphingomonas</taxon>
    </lineage>
</organism>
<dbReference type="PANTHER" id="PTHR47691">
    <property type="entry name" value="REGULATOR-RELATED"/>
    <property type="match status" value="1"/>
</dbReference>
<name>A0A4Q2IPV2_9SPHN</name>
<dbReference type="Gene3D" id="1.10.10.10">
    <property type="entry name" value="Winged helix-like DNA-binding domain superfamily/Winged helix DNA-binding domain"/>
    <property type="match status" value="1"/>
</dbReference>